<evidence type="ECO:0000256" key="2">
    <source>
        <dbReference type="ARBA" id="ARBA00059092"/>
    </source>
</evidence>
<accession>A0A1S1QXG4</accession>
<dbReference type="AlphaFoldDB" id="A0A1S1QXG4"/>
<feature type="compositionally biased region" description="Gly residues" evidence="3">
    <location>
        <begin position="420"/>
        <end position="432"/>
    </location>
</feature>
<organism evidence="5 6">
    <name type="scientific">Parafrankia colletiae</name>
    <dbReference type="NCBI Taxonomy" id="573497"/>
    <lineage>
        <taxon>Bacteria</taxon>
        <taxon>Bacillati</taxon>
        <taxon>Actinomycetota</taxon>
        <taxon>Actinomycetes</taxon>
        <taxon>Frankiales</taxon>
        <taxon>Frankiaceae</taxon>
        <taxon>Parafrankia</taxon>
    </lineage>
</organism>
<evidence type="ECO:0000256" key="1">
    <source>
        <dbReference type="ARBA" id="ARBA00006976"/>
    </source>
</evidence>
<dbReference type="PANTHER" id="PTHR13696:SF52">
    <property type="entry name" value="PARA FAMILY PROTEIN CT_582"/>
    <property type="match status" value="1"/>
</dbReference>
<feature type="unsure residue" description="I or L" evidence="5">
    <location>
        <position position="204"/>
    </location>
</feature>
<dbReference type="SUPFAM" id="SSF52540">
    <property type="entry name" value="P-loop containing nucleoside triphosphate hydrolases"/>
    <property type="match status" value="1"/>
</dbReference>
<sequence length="438" mass="45650">MERRRPFPRPRRRRIITVANQKGGVGKTTTTVNLAAALAMHGIRVLVVDLDPQGNASTALGVDHRSGTPSIYEVLVGDRPLDEIVVQSGEAEGLFCAPATIDLAGAEIELVSLVARETRLRRAIEGMRNEVDYVLIDCPPSLGLLTVNALVAARELLIPIQCEYYALEGLGQLLRNVELVQAHLNQELRLSTILLTMYDSRTRLADQVVHEVKEHFGDRVLNTTIPRNVRLAEAPSYGQSVLTYDPASRGSLSYLAAARELAERGAAAPRGAAVPPERETPPAAGAPAPSTAGAAPAPVVQGGPLAPGGGAPSGPVPQAPGAMNGHSPAGDTASAGFGPQQPAERRAAPLPQFRSAERRGGVDGYAEAAAYPSSTPYPKGDGYAPADAYSSADGYPTADDYEAADGYPAPDAQPAPDGYPGSGGYAGPGGPNLNGARR</sequence>
<dbReference type="Pfam" id="PF13614">
    <property type="entry name" value="AAA_31"/>
    <property type="match status" value="1"/>
</dbReference>
<protein>
    <submittedName>
        <fullName evidence="5">Chromosome partitioning protein</fullName>
    </submittedName>
</protein>
<gene>
    <name evidence="5" type="ORF">CC117_15240</name>
</gene>
<evidence type="ECO:0000259" key="4">
    <source>
        <dbReference type="Pfam" id="PF13614"/>
    </source>
</evidence>
<dbReference type="InterPro" id="IPR025669">
    <property type="entry name" value="AAA_dom"/>
</dbReference>
<evidence type="ECO:0000256" key="3">
    <source>
        <dbReference type="SAM" id="MobiDB-lite"/>
    </source>
</evidence>
<dbReference type="InterPro" id="IPR027417">
    <property type="entry name" value="P-loop_NTPase"/>
</dbReference>
<evidence type="ECO:0000313" key="5">
    <source>
        <dbReference type="EMBL" id="OHV38306.1"/>
    </source>
</evidence>
<proteinExistence type="inferred from homology"/>
<dbReference type="PANTHER" id="PTHR13696">
    <property type="entry name" value="P-LOOP CONTAINING NUCLEOSIDE TRIPHOSPHATE HYDROLASE"/>
    <property type="match status" value="1"/>
</dbReference>
<dbReference type="CDD" id="cd02042">
    <property type="entry name" value="ParAB_family"/>
    <property type="match status" value="1"/>
</dbReference>
<dbReference type="OrthoDB" id="9815116at2"/>
<dbReference type="InterPro" id="IPR050678">
    <property type="entry name" value="DNA_Partitioning_ATPase"/>
</dbReference>
<dbReference type="Gene3D" id="3.40.50.300">
    <property type="entry name" value="P-loop containing nucleotide triphosphate hydrolases"/>
    <property type="match status" value="1"/>
</dbReference>
<feature type="region of interest" description="Disordered" evidence="3">
    <location>
        <begin position="267"/>
        <end position="438"/>
    </location>
</feature>
<comment type="function">
    <text evidence="2">May play a role in septum formation.</text>
</comment>
<comment type="caution">
    <text evidence="5">The sequence shown here is derived from an EMBL/GenBank/DDBJ whole genome shotgun (WGS) entry which is preliminary data.</text>
</comment>
<feature type="compositionally biased region" description="Low complexity" evidence="3">
    <location>
        <begin position="267"/>
        <end position="304"/>
    </location>
</feature>
<dbReference type="FunFam" id="3.40.50.300:FF:000285">
    <property type="entry name" value="Sporulation initiation inhibitor Soj"/>
    <property type="match status" value="1"/>
</dbReference>
<comment type="similarity">
    <text evidence="1">Belongs to the ParA family.</text>
</comment>
<dbReference type="Proteomes" id="UP000179627">
    <property type="component" value="Unassembled WGS sequence"/>
</dbReference>
<feature type="domain" description="AAA" evidence="4">
    <location>
        <begin position="14"/>
        <end position="189"/>
    </location>
</feature>
<name>A0A1S1QXG4_9ACTN</name>
<reference evidence="6" key="1">
    <citation type="submission" date="2016-07" db="EMBL/GenBank/DDBJ databases">
        <title>Sequence Frankia sp. strain CcI1.17.</title>
        <authorList>
            <person name="Ghodhbane-Gtari F."/>
            <person name="Swanson E."/>
            <person name="Gueddou A."/>
            <person name="Morris K."/>
            <person name="Hezbri K."/>
            <person name="Ktari A."/>
            <person name="Nouioui I."/>
            <person name="Abebe-Akele F."/>
            <person name="Simpson S."/>
            <person name="Thomas K."/>
            <person name="Gtari M."/>
            <person name="Tisa L.S."/>
            <person name="Hurst S."/>
        </authorList>
    </citation>
    <scope>NUCLEOTIDE SEQUENCE [LARGE SCALE GENOMIC DNA]</scope>
    <source>
        <strain evidence="6">Cc1.17</strain>
    </source>
</reference>
<evidence type="ECO:0000313" key="6">
    <source>
        <dbReference type="Proteomes" id="UP000179627"/>
    </source>
</evidence>
<keyword evidence="6" id="KW-1185">Reference proteome</keyword>
<dbReference type="EMBL" id="MBLM01000109">
    <property type="protein sequence ID" value="OHV38306.1"/>
    <property type="molecule type" value="Genomic_DNA"/>
</dbReference>